<gene>
    <name evidence="2" type="primary">yhaV</name>
    <name evidence="2" type="ORF">LOKVESSMR4R_02282</name>
</gene>
<proteinExistence type="predicted"/>
<organism evidence="2 3">
    <name type="scientific">Yoonia vestfoldensis</name>
    <dbReference type="NCBI Taxonomy" id="245188"/>
    <lineage>
        <taxon>Bacteria</taxon>
        <taxon>Pseudomonadati</taxon>
        <taxon>Pseudomonadota</taxon>
        <taxon>Alphaproteobacteria</taxon>
        <taxon>Rhodobacterales</taxon>
        <taxon>Paracoccaceae</taxon>
        <taxon>Yoonia</taxon>
    </lineage>
</organism>
<name>A0A1Y0EDD2_9RHOB</name>
<dbReference type="GO" id="GO:0016787">
    <property type="term" value="F:hydrolase activity"/>
    <property type="evidence" value="ECO:0007669"/>
    <property type="project" value="UniProtKB-KW"/>
</dbReference>
<sequence>MSGDSVPAQAPLVVNGWSIYAHPLFLDQLEGLIEEVEARKARDPKTWRKKNPTKRLAAIFKLVTEAIPADPGAAAFRQGGTLGDHRKHWLRAKFFQQYRLFYRFNSDAKVIVVAWVNDDKTLRAYGSKTDAYATFKGMLEDGNPPDNFDALLKEAAAADKRFEKSLDAVPGRSSLPPPQGCAALIPRGSRLHATLVQARGICCPRAGCSGRVRSPGSARSGRRRGSHRAAYARGGSRAHTSLASLCGHRAQHHGRHHGA</sequence>
<dbReference type="Proteomes" id="UP000195273">
    <property type="component" value="Chromosome"/>
</dbReference>
<feature type="compositionally biased region" description="Low complexity" evidence="1">
    <location>
        <begin position="210"/>
        <end position="219"/>
    </location>
</feature>
<dbReference type="EC" id="3.1.-.-" evidence="2"/>
<reference evidence="2 3" key="1">
    <citation type="submission" date="2017-05" db="EMBL/GenBank/DDBJ databases">
        <title>Genome Sequence of Loktanella vestfoldensis Strain SMR4r Isolated from a Culture of the Diatom Skeletonema marinoi.</title>
        <authorList>
            <person name="Topel M."/>
            <person name="Pinder M.I.M."/>
            <person name="Johansson O.N."/>
            <person name="Kourtchenko O."/>
            <person name="Godhe A."/>
            <person name="Clarke A.K."/>
        </authorList>
    </citation>
    <scope>NUCLEOTIDE SEQUENCE [LARGE SCALE GENOMIC DNA]</scope>
    <source>
        <strain evidence="2 3">SMR4r</strain>
    </source>
</reference>
<keyword evidence="2" id="KW-0378">Hydrolase</keyword>
<protein>
    <submittedName>
        <fullName evidence="2">Toxin YhaV</fullName>
        <ecNumber evidence="2">3.1.-.-</ecNumber>
    </submittedName>
</protein>
<dbReference type="InterPro" id="IPR021679">
    <property type="entry name" value="Toxin_endonuclease_YhaV"/>
</dbReference>
<evidence type="ECO:0000313" key="3">
    <source>
        <dbReference type="Proteomes" id="UP000195273"/>
    </source>
</evidence>
<dbReference type="EMBL" id="CP021431">
    <property type="protein sequence ID" value="ARU01587.1"/>
    <property type="molecule type" value="Genomic_DNA"/>
</dbReference>
<dbReference type="GO" id="GO:0110001">
    <property type="term" value="C:toxin-antitoxin complex"/>
    <property type="evidence" value="ECO:0007669"/>
    <property type="project" value="InterPro"/>
</dbReference>
<dbReference type="Pfam" id="PF11663">
    <property type="entry name" value="Toxin_YhaV"/>
    <property type="match status" value="1"/>
</dbReference>
<evidence type="ECO:0000313" key="2">
    <source>
        <dbReference type="EMBL" id="ARU01587.1"/>
    </source>
</evidence>
<keyword evidence="3" id="KW-1185">Reference proteome</keyword>
<evidence type="ECO:0000256" key="1">
    <source>
        <dbReference type="SAM" id="MobiDB-lite"/>
    </source>
</evidence>
<dbReference type="GO" id="GO:0004540">
    <property type="term" value="F:RNA nuclease activity"/>
    <property type="evidence" value="ECO:0007669"/>
    <property type="project" value="InterPro"/>
</dbReference>
<dbReference type="KEGG" id="lvs:LOKVESSMR4R_02282"/>
<feature type="region of interest" description="Disordered" evidence="1">
    <location>
        <begin position="210"/>
        <end position="236"/>
    </location>
</feature>
<accession>A0A1Y0EDD2</accession>
<dbReference type="AlphaFoldDB" id="A0A1Y0EDD2"/>
<dbReference type="STRING" id="1122181.GCA_000382265_03604"/>